<dbReference type="Proteomes" id="UP000663887">
    <property type="component" value="Unassembled WGS sequence"/>
</dbReference>
<protein>
    <submittedName>
        <fullName evidence="2">Uncharacterized protein</fullName>
    </submittedName>
</protein>
<evidence type="ECO:0000256" key="1">
    <source>
        <dbReference type="SAM" id="SignalP"/>
    </source>
</evidence>
<accession>A0A816NQ87</accession>
<evidence type="ECO:0000313" key="3">
    <source>
        <dbReference type="Proteomes" id="UP000663887"/>
    </source>
</evidence>
<gene>
    <name evidence="2" type="ORF">XDN619_LOCUS6222</name>
</gene>
<keyword evidence="1" id="KW-0732">Signal</keyword>
<evidence type="ECO:0000313" key="2">
    <source>
        <dbReference type="EMBL" id="CAF2038150.1"/>
    </source>
</evidence>
<name>A0A816NQ87_9BILA</name>
<sequence>MQRSVYVIFNILLFCVHYALLSSNGASVFRFTEEARAALCPFVGTEGLRCFDGAPLPRSGRDFDPEFTKLPRGVGISVDRSTGRLMAPAVQLTHVPTGTRTWTDGHSGTIFDLFNEATLSQPDRAVIAYDSARVHVFYNSSQLNAAWRQTFADGIVRGGALARRSEILEYSEK</sequence>
<comment type="caution">
    <text evidence="2">The sequence shown here is derived from an EMBL/GenBank/DDBJ whole genome shotgun (WGS) entry which is preliminary data.</text>
</comment>
<reference evidence="2" key="1">
    <citation type="submission" date="2021-02" db="EMBL/GenBank/DDBJ databases">
        <authorList>
            <person name="Nowell W R."/>
        </authorList>
    </citation>
    <scope>NUCLEOTIDE SEQUENCE</scope>
</reference>
<dbReference type="AlphaFoldDB" id="A0A816NQ87"/>
<feature type="chain" id="PRO_5032789586" evidence="1">
    <location>
        <begin position="22"/>
        <end position="173"/>
    </location>
</feature>
<organism evidence="2 3">
    <name type="scientific">Rotaria magnacalcarata</name>
    <dbReference type="NCBI Taxonomy" id="392030"/>
    <lineage>
        <taxon>Eukaryota</taxon>
        <taxon>Metazoa</taxon>
        <taxon>Spiralia</taxon>
        <taxon>Gnathifera</taxon>
        <taxon>Rotifera</taxon>
        <taxon>Eurotatoria</taxon>
        <taxon>Bdelloidea</taxon>
        <taxon>Philodinida</taxon>
        <taxon>Philodinidae</taxon>
        <taxon>Rotaria</taxon>
    </lineage>
</organism>
<proteinExistence type="predicted"/>
<feature type="signal peptide" evidence="1">
    <location>
        <begin position="1"/>
        <end position="21"/>
    </location>
</feature>
<dbReference type="EMBL" id="CAJNRG010001724">
    <property type="protein sequence ID" value="CAF2038150.1"/>
    <property type="molecule type" value="Genomic_DNA"/>
</dbReference>